<sequence length="508" mass="55035">MVSWFENPLLAVAVLPLLGGLVLAVVPRGRSKAFERGALAVTLLDVLLCLPLWAGLDRTSAEPQWVTVLEWIPRFGVRFSVGADGISLLLVLLTTLLGCIAVGISPASLRERHKEFYVWFLLLQSCMLGVFIAQDAFLFYVFWELMLVPMYCLIGIWGGPRRLYAAFKMFMYTLVGSKLLLLGLLAVYFLQFEATGRWDFSLASFHAMAGVIAEQSGDFQTLLALAWFVAFAVKVPLLPLHTWLPDAHVEAPVAGSVILAGVLLKMGTYGILRFLIPICSAATLTLLPWFLGLAMAGVVYGALVAMIQKDLKALVAYSSISHLGLCAAGLLALNPNGMAGGVLQMVNHGLTTSALFLLVGALHDRRHTRLIAHFGGLARPMPVFATVFLIMVMGSIGLPGLNGFVGEFAILVGVFQVHPWAGVVGVAGIVFGAAYLLWATQRVLFGPVEGANATLEDLTARERVCFLPLLMAAFWIGFYPEPLLALIREPVQKVVNQVVSNPGTRSEK</sequence>
<dbReference type="GO" id="GO:0048039">
    <property type="term" value="F:ubiquinone binding"/>
    <property type="evidence" value="ECO:0007669"/>
    <property type="project" value="TreeGrafter"/>
</dbReference>
<dbReference type="GO" id="GO:0042773">
    <property type="term" value="P:ATP synthesis coupled electron transport"/>
    <property type="evidence" value="ECO:0007669"/>
    <property type="project" value="InterPro"/>
</dbReference>
<gene>
    <name evidence="9" type="ORF">METEAL_28730</name>
</gene>
<dbReference type="InterPro" id="IPR010227">
    <property type="entry name" value="NADH_Q_OxRdtase_chainM/4"/>
</dbReference>
<dbReference type="PRINTS" id="PR01437">
    <property type="entry name" value="NUOXDRDTASE4"/>
</dbReference>
<dbReference type="EMBL" id="AP027080">
    <property type="protein sequence ID" value="BDU73699.1"/>
    <property type="molecule type" value="Genomic_DNA"/>
</dbReference>
<feature type="transmembrane region" description="Helical" evidence="7">
    <location>
        <begin position="314"/>
        <end position="333"/>
    </location>
</feature>
<feature type="transmembrane region" description="Helical" evidence="7">
    <location>
        <begin position="224"/>
        <end position="244"/>
    </location>
</feature>
<dbReference type="GO" id="GO:0008137">
    <property type="term" value="F:NADH dehydrogenase (ubiquinone) activity"/>
    <property type="evidence" value="ECO:0007669"/>
    <property type="project" value="InterPro"/>
</dbReference>
<keyword evidence="5 7" id="KW-0472">Membrane</keyword>
<feature type="transmembrane region" description="Helical" evidence="7">
    <location>
        <begin position="288"/>
        <end position="307"/>
    </location>
</feature>
<accession>A0AA48K969</accession>
<dbReference type="GO" id="GO:0003954">
    <property type="term" value="F:NADH dehydrogenase activity"/>
    <property type="evidence" value="ECO:0007669"/>
    <property type="project" value="TreeGrafter"/>
</dbReference>
<name>A0AA48K969_9BACT</name>
<dbReference type="GO" id="GO:0012505">
    <property type="term" value="C:endomembrane system"/>
    <property type="evidence" value="ECO:0007669"/>
    <property type="project" value="UniProtKB-SubCell"/>
</dbReference>
<dbReference type="GO" id="GO:0016020">
    <property type="term" value="C:membrane"/>
    <property type="evidence" value="ECO:0007669"/>
    <property type="project" value="UniProtKB-SubCell"/>
</dbReference>
<evidence type="ECO:0000256" key="5">
    <source>
        <dbReference type="ARBA" id="ARBA00023136"/>
    </source>
</evidence>
<dbReference type="PANTHER" id="PTHR43507">
    <property type="entry name" value="NADH-UBIQUINONE OXIDOREDUCTASE CHAIN 4"/>
    <property type="match status" value="1"/>
</dbReference>
<proteinExistence type="inferred from homology"/>
<evidence type="ECO:0000256" key="3">
    <source>
        <dbReference type="ARBA" id="ARBA00022692"/>
    </source>
</evidence>
<keyword evidence="3 6" id="KW-0812">Transmembrane</keyword>
<dbReference type="Pfam" id="PF00361">
    <property type="entry name" value="Proton_antipo_M"/>
    <property type="match status" value="1"/>
</dbReference>
<dbReference type="KEGG" id="msil:METEAL_28730"/>
<feature type="transmembrane region" description="Helical" evidence="7">
    <location>
        <begin position="38"/>
        <end position="56"/>
    </location>
</feature>
<evidence type="ECO:0000259" key="8">
    <source>
        <dbReference type="Pfam" id="PF00361"/>
    </source>
</evidence>
<feature type="transmembrane region" description="Helical" evidence="7">
    <location>
        <begin position="383"/>
        <end position="405"/>
    </location>
</feature>
<evidence type="ECO:0000256" key="4">
    <source>
        <dbReference type="ARBA" id="ARBA00022989"/>
    </source>
</evidence>
<feature type="transmembrane region" description="Helical" evidence="7">
    <location>
        <begin position="169"/>
        <end position="190"/>
    </location>
</feature>
<evidence type="ECO:0000256" key="6">
    <source>
        <dbReference type="RuleBase" id="RU000320"/>
    </source>
</evidence>
<feature type="transmembrane region" description="Helical" evidence="7">
    <location>
        <begin position="256"/>
        <end position="276"/>
    </location>
</feature>
<organism evidence="9 10">
    <name type="scientific">Mesoterricola silvestris</name>
    <dbReference type="NCBI Taxonomy" id="2927979"/>
    <lineage>
        <taxon>Bacteria</taxon>
        <taxon>Pseudomonadati</taxon>
        <taxon>Acidobacteriota</taxon>
        <taxon>Holophagae</taxon>
        <taxon>Holophagales</taxon>
        <taxon>Holophagaceae</taxon>
        <taxon>Mesoterricola</taxon>
    </lineage>
</organism>
<feature type="transmembrane region" description="Helical" evidence="7">
    <location>
        <begin position="417"/>
        <end position="438"/>
    </location>
</feature>
<feature type="transmembrane region" description="Helical" evidence="7">
    <location>
        <begin position="6"/>
        <end position="26"/>
    </location>
</feature>
<dbReference type="AlphaFoldDB" id="A0AA48K969"/>
<keyword evidence="10" id="KW-1185">Reference proteome</keyword>
<dbReference type="PANTHER" id="PTHR43507:SF1">
    <property type="entry name" value="NADH-UBIQUINONE OXIDOREDUCTASE CHAIN 4"/>
    <property type="match status" value="1"/>
</dbReference>
<dbReference type="RefSeq" id="WP_316412369.1">
    <property type="nucleotide sequence ID" value="NZ_AP027080.1"/>
</dbReference>
<evidence type="ECO:0000313" key="9">
    <source>
        <dbReference type="EMBL" id="BDU73699.1"/>
    </source>
</evidence>
<comment type="subcellular location">
    <subcellularLocation>
        <location evidence="1">Endomembrane system</location>
        <topology evidence="1">Multi-pass membrane protein</topology>
    </subcellularLocation>
    <subcellularLocation>
        <location evidence="6">Membrane</location>
        <topology evidence="6">Multi-pass membrane protein</topology>
    </subcellularLocation>
</comment>
<feature type="transmembrane region" description="Helical" evidence="7">
    <location>
        <begin position="139"/>
        <end position="157"/>
    </location>
</feature>
<feature type="domain" description="NADH:quinone oxidoreductase/Mrp antiporter transmembrane" evidence="8">
    <location>
        <begin position="133"/>
        <end position="431"/>
    </location>
</feature>
<comment type="similarity">
    <text evidence="2">Belongs to the complex I subunit 4 family.</text>
</comment>
<feature type="transmembrane region" description="Helical" evidence="7">
    <location>
        <begin position="345"/>
        <end position="362"/>
    </location>
</feature>
<evidence type="ECO:0000313" key="10">
    <source>
        <dbReference type="Proteomes" id="UP001238179"/>
    </source>
</evidence>
<evidence type="ECO:0000256" key="1">
    <source>
        <dbReference type="ARBA" id="ARBA00004127"/>
    </source>
</evidence>
<protein>
    <submittedName>
        <fullName evidence="9">NADH-quinone oxidoreductase subunit M</fullName>
    </submittedName>
</protein>
<evidence type="ECO:0000256" key="7">
    <source>
        <dbReference type="SAM" id="Phobius"/>
    </source>
</evidence>
<reference evidence="10" key="1">
    <citation type="journal article" date="2023" name="Int. J. Syst. Evol. Microbiol.">
        <title>Mesoterricola silvestris gen. nov., sp. nov., Mesoterricola sediminis sp. nov., Geothrix oryzae sp. nov., Geothrix edaphica sp. nov., Geothrix rubra sp. nov., and Geothrix limicola sp. nov., six novel members of Acidobacteriota isolated from soils.</title>
        <authorList>
            <person name="Itoh H."/>
            <person name="Sugisawa Y."/>
            <person name="Mise K."/>
            <person name="Xu Z."/>
            <person name="Kuniyasu M."/>
            <person name="Ushijima N."/>
            <person name="Kawano K."/>
            <person name="Kobayashi E."/>
            <person name="Shiratori Y."/>
            <person name="Masuda Y."/>
            <person name="Senoo K."/>
        </authorList>
    </citation>
    <scope>NUCLEOTIDE SEQUENCE [LARGE SCALE GENOMIC DNA]</scope>
    <source>
        <strain evidence="10">W79</strain>
    </source>
</reference>
<dbReference type="NCBIfam" id="TIGR01972">
    <property type="entry name" value="NDH_I_M"/>
    <property type="match status" value="1"/>
</dbReference>
<feature type="transmembrane region" description="Helical" evidence="7">
    <location>
        <begin position="85"/>
        <end position="104"/>
    </location>
</feature>
<dbReference type="GO" id="GO:0015990">
    <property type="term" value="P:electron transport coupled proton transport"/>
    <property type="evidence" value="ECO:0007669"/>
    <property type="project" value="TreeGrafter"/>
</dbReference>
<feature type="transmembrane region" description="Helical" evidence="7">
    <location>
        <begin position="116"/>
        <end position="133"/>
    </location>
</feature>
<dbReference type="Proteomes" id="UP001238179">
    <property type="component" value="Chromosome"/>
</dbReference>
<dbReference type="InterPro" id="IPR001750">
    <property type="entry name" value="ND/Mrp_TM"/>
</dbReference>
<dbReference type="InterPro" id="IPR003918">
    <property type="entry name" value="NADH_UbQ_OxRdtase"/>
</dbReference>
<evidence type="ECO:0000256" key="2">
    <source>
        <dbReference type="ARBA" id="ARBA00009025"/>
    </source>
</evidence>
<keyword evidence="4 7" id="KW-1133">Transmembrane helix</keyword>